<reference evidence="1" key="1">
    <citation type="submission" date="2022-11" db="EMBL/GenBank/DDBJ databases">
        <title>Centuries of genome instability and evolution in soft-shell clam transmissible cancer (bioRxiv).</title>
        <authorList>
            <person name="Hart S.F.M."/>
            <person name="Yonemitsu M.A."/>
            <person name="Giersch R.M."/>
            <person name="Beal B.F."/>
            <person name="Arriagada G."/>
            <person name="Davis B.W."/>
            <person name="Ostrander E.A."/>
            <person name="Goff S.P."/>
            <person name="Metzger M.J."/>
        </authorList>
    </citation>
    <scope>NUCLEOTIDE SEQUENCE</scope>
    <source>
        <strain evidence="1">MELC-2E11</strain>
        <tissue evidence="1">Siphon/mantle</tissue>
    </source>
</reference>
<dbReference type="EMBL" id="CP111014">
    <property type="protein sequence ID" value="WAQ98507.1"/>
    <property type="molecule type" value="Genomic_DNA"/>
</dbReference>
<organism evidence="1 2">
    <name type="scientific">Mya arenaria</name>
    <name type="common">Soft-shell clam</name>
    <dbReference type="NCBI Taxonomy" id="6604"/>
    <lineage>
        <taxon>Eukaryota</taxon>
        <taxon>Metazoa</taxon>
        <taxon>Spiralia</taxon>
        <taxon>Lophotrochozoa</taxon>
        <taxon>Mollusca</taxon>
        <taxon>Bivalvia</taxon>
        <taxon>Autobranchia</taxon>
        <taxon>Heteroconchia</taxon>
        <taxon>Euheterodonta</taxon>
        <taxon>Imparidentia</taxon>
        <taxon>Neoheterodontei</taxon>
        <taxon>Myida</taxon>
        <taxon>Myoidea</taxon>
        <taxon>Myidae</taxon>
        <taxon>Mya</taxon>
    </lineage>
</organism>
<dbReference type="Proteomes" id="UP001164746">
    <property type="component" value="Chromosome 3"/>
</dbReference>
<evidence type="ECO:0000313" key="2">
    <source>
        <dbReference type="Proteomes" id="UP001164746"/>
    </source>
</evidence>
<evidence type="ECO:0000313" key="1">
    <source>
        <dbReference type="EMBL" id="WAQ98507.1"/>
    </source>
</evidence>
<gene>
    <name evidence="1" type="ORF">MAR_022880</name>
</gene>
<proteinExistence type="predicted"/>
<keyword evidence="2" id="KW-1185">Reference proteome</keyword>
<sequence>MKIKNTVMKTKSDLGRLSDWLRRDGEVRELENIPPTELDFWQGYGAEYVPDTFKGIQSSEHRYLQGIKTTMATFFKTIS</sequence>
<name>A0ABY7DP56_MYAAR</name>
<protein>
    <submittedName>
        <fullName evidence="1">Uncharacterized protein</fullName>
    </submittedName>
</protein>
<accession>A0ABY7DP56</accession>